<name>A0A7Y9NIZ6_9BACT</name>
<evidence type="ECO:0000313" key="1">
    <source>
        <dbReference type="EMBL" id="NYF50193.1"/>
    </source>
</evidence>
<gene>
    <name evidence="1" type="ORF">HDF12_000558</name>
</gene>
<accession>A0A7Y9NIZ6</accession>
<dbReference type="EMBL" id="JACCCV010000001">
    <property type="protein sequence ID" value="NYF50193.1"/>
    <property type="molecule type" value="Genomic_DNA"/>
</dbReference>
<dbReference type="Proteomes" id="UP000534186">
    <property type="component" value="Unassembled WGS sequence"/>
</dbReference>
<dbReference type="AlphaFoldDB" id="A0A7Y9NIZ6"/>
<sequence>MSPQGTAMLPQKAVIPSPKGPHLKRAVILSAAKDPRIRRCLCSYLHCTNAPSQFRTKWKSEIPQNHDALSDRIARAAIVAGPLEDPIQNPTL</sequence>
<reference evidence="1 2" key="1">
    <citation type="submission" date="2020-07" db="EMBL/GenBank/DDBJ databases">
        <title>Genomic Encyclopedia of Type Strains, Phase IV (KMG-V): Genome sequencing to study the core and pangenomes of soil and plant-associated prokaryotes.</title>
        <authorList>
            <person name="Whitman W."/>
        </authorList>
    </citation>
    <scope>NUCLEOTIDE SEQUENCE [LARGE SCALE GENOMIC DNA]</scope>
    <source>
        <strain evidence="1 2">M8UP30</strain>
    </source>
</reference>
<comment type="caution">
    <text evidence="1">The sequence shown here is derived from an EMBL/GenBank/DDBJ whole genome shotgun (WGS) entry which is preliminary data.</text>
</comment>
<protein>
    <submittedName>
        <fullName evidence="1">Uncharacterized protein</fullName>
    </submittedName>
</protein>
<evidence type="ECO:0000313" key="2">
    <source>
        <dbReference type="Proteomes" id="UP000534186"/>
    </source>
</evidence>
<proteinExistence type="predicted"/>
<organism evidence="1 2">
    <name type="scientific">Tunturiibacter lichenicola</name>
    <dbReference type="NCBI Taxonomy" id="2051959"/>
    <lineage>
        <taxon>Bacteria</taxon>
        <taxon>Pseudomonadati</taxon>
        <taxon>Acidobacteriota</taxon>
        <taxon>Terriglobia</taxon>
        <taxon>Terriglobales</taxon>
        <taxon>Acidobacteriaceae</taxon>
        <taxon>Tunturiibacter</taxon>
    </lineage>
</organism>